<feature type="region of interest" description="Disordered" evidence="1">
    <location>
        <begin position="108"/>
        <end position="140"/>
    </location>
</feature>
<dbReference type="RefSeq" id="WP_276239063.1">
    <property type="nucleotide sequence ID" value="NZ_CP119989.1"/>
</dbReference>
<evidence type="ECO:0000256" key="1">
    <source>
        <dbReference type="SAM" id="MobiDB-lite"/>
    </source>
</evidence>
<dbReference type="EMBL" id="JBHTAG010000002">
    <property type="protein sequence ID" value="MFC7096465.1"/>
    <property type="molecule type" value="Genomic_DNA"/>
</dbReference>
<feature type="compositionally biased region" description="Polar residues" evidence="1">
    <location>
        <begin position="130"/>
        <end position="139"/>
    </location>
</feature>
<evidence type="ECO:0000313" key="2">
    <source>
        <dbReference type="EMBL" id="MFC7096465.1"/>
    </source>
</evidence>
<evidence type="ECO:0000313" key="3">
    <source>
        <dbReference type="Proteomes" id="UP001596388"/>
    </source>
</evidence>
<accession>A0ABD5WVZ0</accession>
<dbReference type="GeneID" id="79269645"/>
<protein>
    <submittedName>
        <fullName evidence="2">Uncharacterized protein</fullName>
    </submittedName>
</protein>
<reference evidence="2 3" key="1">
    <citation type="journal article" date="2019" name="Int. J. Syst. Evol. Microbiol.">
        <title>The Global Catalogue of Microorganisms (GCM) 10K type strain sequencing project: providing services to taxonomists for standard genome sequencing and annotation.</title>
        <authorList>
            <consortium name="The Broad Institute Genomics Platform"/>
            <consortium name="The Broad Institute Genome Sequencing Center for Infectious Disease"/>
            <person name="Wu L."/>
            <person name="Ma J."/>
        </authorList>
    </citation>
    <scope>NUCLEOTIDE SEQUENCE [LARGE SCALE GENOMIC DNA]</scope>
    <source>
        <strain evidence="2 3">DT55</strain>
    </source>
</reference>
<sequence length="191" mass="20302">MNVRTVGDAAAYLKLSGGQYANYNENGVLELELDRINANSDVEFSDVFRISNQGTDPVGIFIDEGSASYAFQNGNGPAEAPSEAGSDGMYNVLSNAGFNQAGWYDDDITTGEDINGPKALPSGYRPSPPDGNSANNRTFGTDKDHILAVGQSISPDWYIFDTPADPSDLDITGEIVILAYSKDYVDAGKGP</sequence>
<dbReference type="AlphaFoldDB" id="A0ABD5WVZ0"/>
<organism evidence="2 3">
    <name type="scientific">Halobaculum marinum</name>
    <dbReference type="NCBI Taxonomy" id="3031996"/>
    <lineage>
        <taxon>Archaea</taxon>
        <taxon>Methanobacteriati</taxon>
        <taxon>Methanobacteriota</taxon>
        <taxon>Stenosarchaea group</taxon>
        <taxon>Halobacteria</taxon>
        <taxon>Halobacteriales</taxon>
        <taxon>Haloferacaceae</taxon>
        <taxon>Halobaculum</taxon>
    </lineage>
</organism>
<proteinExistence type="predicted"/>
<name>A0ABD5WVZ0_9EURY</name>
<gene>
    <name evidence="2" type="ORF">ACFQKD_04040</name>
</gene>
<comment type="caution">
    <text evidence="2">The sequence shown here is derived from an EMBL/GenBank/DDBJ whole genome shotgun (WGS) entry which is preliminary data.</text>
</comment>
<dbReference type="Proteomes" id="UP001596388">
    <property type="component" value="Unassembled WGS sequence"/>
</dbReference>
<keyword evidence="3" id="KW-1185">Reference proteome</keyword>